<keyword evidence="10" id="KW-1185">Reference proteome</keyword>
<evidence type="ECO:0000256" key="2">
    <source>
        <dbReference type="ARBA" id="ARBA00010304"/>
    </source>
</evidence>
<dbReference type="GO" id="GO:0003684">
    <property type="term" value="F:damaged DNA binding"/>
    <property type="evidence" value="ECO:0007669"/>
    <property type="project" value="TreeGrafter"/>
</dbReference>
<comment type="similarity">
    <text evidence="2">Belongs to the DNA repair metallo-beta-lactamase (DRMBL) family.</text>
</comment>
<proteinExistence type="inferred from homology"/>
<keyword evidence="3" id="KW-0227">DNA damage</keyword>
<organism evidence="9 10">
    <name type="scientific">Bathycoccus prasinos</name>
    <dbReference type="NCBI Taxonomy" id="41875"/>
    <lineage>
        <taxon>Eukaryota</taxon>
        <taxon>Viridiplantae</taxon>
        <taxon>Chlorophyta</taxon>
        <taxon>Mamiellophyceae</taxon>
        <taxon>Mamiellales</taxon>
        <taxon>Bathycoccaceae</taxon>
        <taxon>Bathycoccus</taxon>
    </lineage>
</organism>
<reference evidence="9 10" key="1">
    <citation type="submission" date="2011-10" db="EMBL/GenBank/DDBJ databases">
        <authorList>
            <person name="Genoscope - CEA"/>
        </authorList>
    </citation>
    <scope>NUCLEOTIDE SEQUENCE [LARGE SCALE GENOMIC DNA]</scope>
    <source>
        <strain evidence="9 10">RCC 1105</strain>
    </source>
</reference>
<dbReference type="Pfam" id="PF07522">
    <property type="entry name" value="DRMBL"/>
    <property type="match status" value="1"/>
</dbReference>
<evidence type="ECO:0000259" key="7">
    <source>
        <dbReference type="Pfam" id="PF07522"/>
    </source>
</evidence>
<evidence type="ECO:0000256" key="3">
    <source>
        <dbReference type="ARBA" id="ARBA00022763"/>
    </source>
</evidence>
<dbReference type="EMBL" id="FO082266">
    <property type="protein sequence ID" value="CCO19336.1"/>
    <property type="molecule type" value="Genomic_DNA"/>
</dbReference>
<dbReference type="GO" id="GO:0005634">
    <property type="term" value="C:nucleus"/>
    <property type="evidence" value="ECO:0007669"/>
    <property type="project" value="UniProtKB-SubCell"/>
</dbReference>
<dbReference type="Gene3D" id="3.60.15.10">
    <property type="entry name" value="Ribonuclease Z/Hydroxyacylglutathione hydrolase-like"/>
    <property type="match status" value="1"/>
</dbReference>
<dbReference type="InterPro" id="IPR011084">
    <property type="entry name" value="DRMBL"/>
</dbReference>
<name>K8EMS1_9CHLO</name>
<dbReference type="AlphaFoldDB" id="K8EMS1"/>
<sequence length="697" mass="79909">MATQVGHIKRINHFKGINVDGFQFQSPDVKAYVLTHFHSDHTVGLSSAFNGDKGGTTNTKKKKLIYCSKITGSLIKEITKVKEEYIVPCELHAETEIEGTSYTVTFFDANHCPGAAMAYFFDKVTKRTVLHTGDFRADEDKVQKNEKLMETLKRNGRLDELYLDTTYCNPNYDFPRQKVALECMQKIVLEALREEPKTLFTCSAYSVGKEKAFKAIGDAVRTFFEDNDTNNNNNTKIAVMLKKKQMLTLTEWYDDNCFTCFQGEPDDPTGSKAMEQHVRVISHGGKDPHVSMNAILLAEKHRFKRVVAFSPSGWAWKWQMRKTYEETKCLICEPWIGNDGLTKLYHVPYSEHSSYGELLGFVERIRPRKITPTVNAETEKDRDKLLKRFEQWVDLSANKGKLHHYFSKSKTNNNATTTNNNSDDTIICLSSDDEGDVEIIDPSIRAALPNVKIDVRTQQRELERLASSKNEKKRSKREEEEEKKEKEHIIIDLSKESNSPMKGINHHSNSREVLEPFPLGCVCVVRNGEFKQFKNRKHVEQRLRELGAEVVNRKSSRVTHIMCAHGSMQATELLRLEKMSTTSANTPSAVATVAAAAATASKTSKKGKKKSEDDEEEDEEEEEEEYPDDAITVTESWLMRHVRAMRNGTAREHTSEEIKHFQERRRKRLKLAQEEKKKKKKQKQKEKSEEEKCTTAE</sequence>
<evidence type="ECO:0000256" key="6">
    <source>
        <dbReference type="SAM" id="MobiDB-lite"/>
    </source>
</evidence>
<evidence type="ECO:0000313" key="10">
    <source>
        <dbReference type="Proteomes" id="UP000198341"/>
    </source>
</evidence>
<dbReference type="InterPro" id="IPR036866">
    <property type="entry name" value="RibonucZ/Hydroxyglut_hydro"/>
</dbReference>
<gene>
    <name evidence="9" type="ordered locus">Bathy13g00900</name>
</gene>
<dbReference type="KEGG" id="bpg:Bathy13g00900"/>
<evidence type="ECO:0000256" key="4">
    <source>
        <dbReference type="ARBA" id="ARBA00023204"/>
    </source>
</evidence>
<feature type="domain" description="Metallo-beta-lactamase" evidence="8">
    <location>
        <begin position="27"/>
        <end position="143"/>
    </location>
</feature>
<dbReference type="RefSeq" id="XP_007509533.1">
    <property type="nucleotide sequence ID" value="XM_007509471.1"/>
</dbReference>
<dbReference type="GO" id="GO:0036297">
    <property type="term" value="P:interstrand cross-link repair"/>
    <property type="evidence" value="ECO:0007669"/>
    <property type="project" value="TreeGrafter"/>
</dbReference>
<feature type="compositionally biased region" description="Acidic residues" evidence="6">
    <location>
        <begin position="613"/>
        <end position="628"/>
    </location>
</feature>
<dbReference type="CDD" id="cd16273">
    <property type="entry name" value="SNM1A-1C-like_MBL-fold"/>
    <property type="match status" value="1"/>
</dbReference>
<evidence type="ECO:0000259" key="8">
    <source>
        <dbReference type="Pfam" id="PF12706"/>
    </source>
</evidence>
<evidence type="ECO:0000313" key="9">
    <source>
        <dbReference type="EMBL" id="CCO19336.1"/>
    </source>
</evidence>
<evidence type="ECO:0000256" key="5">
    <source>
        <dbReference type="ARBA" id="ARBA00023242"/>
    </source>
</evidence>
<feature type="domain" description="DNA repair metallo-beta-lactamase" evidence="7">
    <location>
        <begin position="277"/>
        <end position="377"/>
    </location>
</feature>
<dbReference type="GO" id="GO:0035312">
    <property type="term" value="F:5'-3' DNA exonuclease activity"/>
    <property type="evidence" value="ECO:0007669"/>
    <property type="project" value="TreeGrafter"/>
</dbReference>
<dbReference type="InterPro" id="IPR001279">
    <property type="entry name" value="Metallo-B-lactamas"/>
</dbReference>
<evidence type="ECO:0000256" key="1">
    <source>
        <dbReference type="ARBA" id="ARBA00004123"/>
    </source>
</evidence>
<dbReference type="Pfam" id="PF12706">
    <property type="entry name" value="Lactamase_B_2"/>
    <property type="match status" value="1"/>
</dbReference>
<feature type="region of interest" description="Disordered" evidence="6">
    <location>
        <begin position="462"/>
        <end position="487"/>
    </location>
</feature>
<dbReference type="OrthoDB" id="262529at2759"/>
<comment type="subcellular location">
    <subcellularLocation>
        <location evidence="1">Nucleus</location>
    </subcellularLocation>
</comment>
<dbReference type="eggNOG" id="KOG1361">
    <property type="taxonomic scope" value="Eukaryota"/>
</dbReference>
<dbReference type="STRING" id="41875.K8EMS1"/>
<dbReference type="SUPFAM" id="SSF56281">
    <property type="entry name" value="Metallo-hydrolase/oxidoreductase"/>
    <property type="match status" value="1"/>
</dbReference>
<dbReference type="Proteomes" id="UP000198341">
    <property type="component" value="Chromosome 13"/>
</dbReference>
<protein>
    <recommendedName>
        <fullName evidence="11">DNA repair metallo-beta-lactamase domain-containing protein</fullName>
    </recommendedName>
</protein>
<keyword evidence="4" id="KW-0234">DNA repair</keyword>
<dbReference type="PANTHER" id="PTHR23240:SF35">
    <property type="entry name" value="DNA REPAIR METALLO-BETA-LACTAMASE FAMILY PROTEIN-RELATED"/>
    <property type="match status" value="1"/>
</dbReference>
<feature type="region of interest" description="Disordered" evidence="6">
    <location>
        <begin position="597"/>
        <end position="697"/>
    </location>
</feature>
<dbReference type="Gene3D" id="3.40.50.12650">
    <property type="match status" value="1"/>
</dbReference>
<dbReference type="PANTHER" id="PTHR23240">
    <property type="entry name" value="DNA CROSS-LINK REPAIR PROTEIN PSO2/SNM1-RELATED"/>
    <property type="match status" value="1"/>
</dbReference>
<dbReference type="GeneID" id="19012054"/>
<keyword evidence="5" id="KW-0539">Nucleus</keyword>
<feature type="compositionally biased region" description="Basic and acidic residues" evidence="6">
    <location>
        <begin position="649"/>
        <end position="661"/>
    </location>
</feature>
<accession>K8EMS1</accession>
<feature type="compositionally biased region" description="Basic and acidic residues" evidence="6">
    <location>
        <begin position="685"/>
        <end position="697"/>
    </location>
</feature>
<dbReference type="GO" id="GO:0006303">
    <property type="term" value="P:double-strand break repair via nonhomologous end joining"/>
    <property type="evidence" value="ECO:0007669"/>
    <property type="project" value="TreeGrafter"/>
</dbReference>
<evidence type="ECO:0008006" key="11">
    <source>
        <dbReference type="Google" id="ProtNLM"/>
    </source>
</evidence>